<dbReference type="FunFam" id="1.10.20.10:FF:000001">
    <property type="entry name" value="Histone H3"/>
    <property type="match status" value="1"/>
</dbReference>
<keyword evidence="8" id="KW-0544">Nucleosome core</keyword>
<evidence type="ECO:0000256" key="9">
    <source>
        <dbReference type="SAM" id="MobiDB-lite"/>
    </source>
</evidence>
<keyword evidence="5" id="KW-0488">Methylation</keyword>
<feature type="region of interest" description="Disordered" evidence="9">
    <location>
        <begin position="160"/>
        <end position="241"/>
    </location>
</feature>
<dbReference type="InterPro" id="IPR009072">
    <property type="entry name" value="Histone-fold"/>
</dbReference>
<dbReference type="SMART" id="SM00428">
    <property type="entry name" value="H3"/>
    <property type="match status" value="1"/>
</dbReference>
<dbReference type="AlphaFoldDB" id="A0A5C3LRX1"/>
<dbReference type="PROSITE" id="PS00322">
    <property type="entry name" value="HISTONE_H3_1"/>
    <property type="match status" value="1"/>
</dbReference>
<dbReference type="PROSITE" id="PS00959">
    <property type="entry name" value="HISTONE_H3_2"/>
    <property type="match status" value="1"/>
</dbReference>
<dbReference type="InterPro" id="IPR007125">
    <property type="entry name" value="H2A/H2B/H3"/>
</dbReference>
<dbReference type="InterPro" id="IPR000164">
    <property type="entry name" value="Histone_H3/CENP-A"/>
</dbReference>
<protein>
    <recommendedName>
        <fullName evidence="3">Histone H3</fullName>
    </recommendedName>
</protein>
<feature type="compositionally biased region" description="Basic and acidic residues" evidence="9">
    <location>
        <begin position="450"/>
        <end position="460"/>
    </location>
</feature>
<dbReference type="Proteomes" id="UP000308652">
    <property type="component" value="Unassembled WGS sequence"/>
</dbReference>
<dbReference type="GO" id="GO:0030527">
    <property type="term" value="F:structural constituent of chromatin"/>
    <property type="evidence" value="ECO:0007669"/>
    <property type="project" value="InterPro"/>
</dbReference>
<evidence type="ECO:0000256" key="1">
    <source>
        <dbReference type="ARBA" id="ARBA00004286"/>
    </source>
</evidence>
<evidence type="ECO:0000256" key="4">
    <source>
        <dbReference type="ARBA" id="ARBA00022454"/>
    </source>
</evidence>
<keyword evidence="4" id="KW-0158">Chromosome</keyword>
<keyword evidence="7" id="KW-0007">Acetylation</keyword>
<dbReference type="STRING" id="68775.A0A5C3LRX1"/>
<feature type="domain" description="Core Histone H2A/H2B/H3" evidence="10">
    <location>
        <begin position="46"/>
        <end position="119"/>
    </location>
</feature>
<comment type="subcellular location">
    <subcellularLocation>
        <location evidence="1">Chromosome</location>
    </subcellularLocation>
</comment>
<dbReference type="CDD" id="cd22911">
    <property type="entry name" value="HFD_H3"/>
    <property type="match status" value="1"/>
</dbReference>
<feature type="region of interest" description="Disordered" evidence="9">
    <location>
        <begin position="411"/>
        <end position="559"/>
    </location>
</feature>
<dbReference type="SUPFAM" id="SSF47113">
    <property type="entry name" value="Histone-fold"/>
    <property type="match status" value="1"/>
</dbReference>
<keyword evidence="6" id="KW-0597">Phosphoprotein</keyword>
<proteinExistence type="inferred from homology"/>
<dbReference type="Gene3D" id="1.10.20.10">
    <property type="entry name" value="Histone, subunit A"/>
    <property type="match status" value="1"/>
</dbReference>
<evidence type="ECO:0000256" key="6">
    <source>
        <dbReference type="ARBA" id="ARBA00022553"/>
    </source>
</evidence>
<evidence type="ECO:0000256" key="7">
    <source>
        <dbReference type="ARBA" id="ARBA00022990"/>
    </source>
</evidence>
<comment type="similarity">
    <text evidence="2">Belongs to the histone H3 family.</text>
</comment>
<sequence length="640" mass="70975">MARTKQTARKSTGGKAPRKQLASKSAARKTATNAAGGVKKPHRFRPGTVALREIRRYQKSTELLIRKLPFQRLVREIAQDFKTDLRFQSSAVMALQEAAEAYLVSLFEDTNLAAIHAKQSGVYYLVQNKHGQGKSIVKRHPPPPTSPPLDDDFDAITQGATTTRGPETEWGTRARSPMTRTSSPMADDFDEATYTATPGQGATTRQLAPEWNRPPFNGARGYPQQPHAGTSRRFSGKPDPEFEHYGEYRSYMNEMEQMFGGDVDLELSVKRLGPEMDRRQSLQLGRVKSLGKGHTKGKYSLGETRTISKPTRLLPANNRIPDPKGPKPGQDYEVISRRVLEDGPEKTVTISTWREQVAREANQANERMSVYFVDGDDYAVEQEGGAVSEYDAPVIHPPTAAQRRISYHTGSHNSSMTKMIESHSSHGRGSPAKSERRSTPPRKTSSGYDRQSHHVDDSRRPLSLGRRSRSPASWNHSPPRTATPDRIRRQGAHSPLIDRSVRSFVNDSPPPRSSTPIRGSPSPQRHKRSPSPTSHKSSPVKPRPSQPSFHPTQSGSTISSIKSLPTIGFEQILDSCEPPLVHIAPVLASLGISNEGHLRAVARLSEETRDREVKEEALRLGVTVMEWAILLDKIHSLQAA</sequence>
<feature type="compositionally biased region" description="Polar residues" evidence="9">
    <location>
        <begin position="194"/>
        <end position="206"/>
    </location>
</feature>
<reference evidence="11 12" key="1">
    <citation type="journal article" date="2019" name="Nat. Ecol. Evol.">
        <title>Megaphylogeny resolves global patterns of mushroom evolution.</title>
        <authorList>
            <person name="Varga T."/>
            <person name="Krizsan K."/>
            <person name="Foldi C."/>
            <person name="Dima B."/>
            <person name="Sanchez-Garcia M."/>
            <person name="Sanchez-Ramirez S."/>
            <person name="Szollosi G.J."/>
            <person name="Szarkandi J.G."/>
            <person name="Papp V."/>
            <person name="Albert L."/>
            <person name="Andreopoulos W."/>
            <person name="Angelini C."/>
            <person name="Antonin V."/>
            <person name="Barry K.W."/>
            <person name="Bougher N.L."/>
            <person name="Buchanan P."/>
            <person name="Buyck B."/>
            <person name="Bense V."/>
            <person name="Catcheside P."/>
            <person name="Chovatia M."/>
            <person name="Cooper J."/>
            <person name="Damon W."/>
            <person name="Desjardin D."/>
            <person name="Finy P."/>
            <person name="Geml J."/>
            <person name="Haridas S."/>
            <person name="Hughes K."/>
            <person name="Justo A."/>
            <person name="Karasinski D."/>
            <person name="Kautmanova I."/>
            <person name="Kiss B."/>
            <person name="Kocsube S."/>
            <person name="Kotiranta H."/>
            <person name="LaButti K.M."/>
            <person name="Lechner B.E."/>
            <person name="Liimatainen K."/>
            <person name="Lipzen A."/>
            <person name="Lukacs Z."/>
            <person name="Mihaltcheva S."/>
            <person name="Morgado L.N."/>
            <person name="Niskanen T."/>
            <person name="Noordeloos M.E."/>
            <person name="Ohm R.A."/>
            <person name="Ortiz-Santana B."/>
            <person name="Ovrebo C."/>
            <person name="Racz N."/>
            <person name="Riley R."/>
            <person name="Savchenko A."/>
            <person name="Shiryaev A."/>
            <person name="Soop K."/>
            <person name="Spirin V."/>
            <person name="Szebenyi C."/>
            <person name="Tomsovsky M."/>
            <person name="Tulloss R.E."/>
            <person name="Uehling J."/>
            <person name="Grigoriev I.V."/>
            <person name="Vagvolgyi C."/>
            <person name="Papp T."/>
            <person name="Martin F.M."/>
            <person name="Miettinen O."/>
            <person name="Hibbett D.S."/>
            <person name="Nagy L.G."/>
        </authorList>
    </citation>
    <scope>NUCLEOTIDE SEQUENCE [LARGE SCALE GENOMIC DNA]</scope>
    <source>
        <strain evidence="11 12">CBS 166.37</strain>
    </source>
</reference>
<dbReference type="GO" id="GO:0046982">
    <property type="term" value="F:protein heterodimerization activity"/>
    <property type="evidence" value="ECO:0007669"/>
    <property type="project" value="InterPro"/>
</dbReference>
<gene>
    <name evidence="11" type="ORF">BDQ12DRAFT_715117</name>
</gene>
<feature type="region of interest" description="Disordered" evidence="9">
    <location>
        <begin position="1"/>
        <end position="44"/>
    </location>
</feature>
<feature type="compositionally biased region" description="Polar residues" evidence="9">
    <location>
        <begin position="514"/>
        <end position="523"/>
    </location>
</feature>
<keyword evidence="8" id="KW-0238">DNA-binding</keyword>
<dbReference type="GO" id="GO:0005654">
    <property type="term" value="C:nucleoplasm"/>
    <property type="evidence" value="ECO:0007669"/>
    <property type="project" value="UniProtKB-ARBA"/>
</dbReference>
<feature type="compositionally biased region" description="Polar residues" evidence="9">
    <location>
        <begin position="546"/>
        <end position="559"/>
    </location>
</feature>
<accession>A0A5C3LRX1</accession>
<evidence type="ECO:0000313" key="12">
    <source>
        <dbReference type="Proteomes" id="UP000308652"/>
    </source>
</evidence>
<evidence type="ECO:0000313" key="11">
    <source>
        <dbReference type="EMBL" id="TFK34786.1"/>
    </source>
</evidence>
<dbReference type="PRINTS" id="PR00622">
    <property type="entry name" value="HISTONEH3"/>
</dbReference>
<evidence type="ECO:0000256" key="3">
    <source>
        <dbReference type="ARBA" id="ARBA00020835"/>
    </source>
</evidence>
<dbReference type="GO" id="GO:0003677">
    <property type="term" value="F:DNA binding"/>
    <property type="evidence" value="ECO:0007669"/>
    <property type="project" value="InterPro"/>
</dbReference>
<organism evidence="11 12">
    <name type="scientific">Crucibulum laeve</name>
    <dbReference type="NCBI Taxonomy" id="68775"/>
    <lineage>
        <taxon>Eukaryota</taxon>
        <taxon>Fungi</taxon>
        <taxon>Dikarya</taxon>
        <taxon>Basidiomycota</taxon>
        <taxon>Agaricomycotina</taxon>
        <taxon>Agaricomycetes</taxon>
        <taxon>Agaricomycetidae</taxon>
        <taxon>Agaricales</taxon>
        <taxon>Agaricineae</taxon>
        <taxon>Nidulariaceae</taxon>
        <taxon>Crucibulum</taxon>
    </lineage>
</organism>
<dbReference type="OrthoDB" id="2989516at2759"/>
<dbReference type="EMBL" id="ML213628">
    <property type="protein sequence ID" value="TFK34786.1"/>
    <property type="molecule type" value="Genomic_DNA"/>
</dbReference>
<keyword evidence="12" id="KW-1185">Reference proteome</keyword>
<dbReference type="PANTHER" id="PTHR11426">
    <property type="entry name" value="HISTONE H3"/>
    <property type="match status" value="1"/>
</dbReference>
<name>A0A5C3LRX1_9AGAR</name>
<evidence type="ECO:0000256" key="2">
    <source>
        <dbReference type="ARBA" id="ARBA00010343"/>
    </source>
</evidence>
<evidence type="ECO:0000256" key="5">
    <source>
        <dbReference type="ARBA" id="ARBA00022481"/>
    </source>
</evidence>
<feature type="compositionally biased region" description="Low complexity" evidence="9">
    <location>
        <begin position="461"/>
        <end position="473"/>
    </location>
</feature>
<evidence type="ECO:0000256" key="8">
    <source>
        <dbReference type="ARBA" id="ARBA00023269"/>
    </source>
</evidence>
<dbReference type="GO" id="GO:0000786">
    <property type="term" value="C:nucleosome"/>
    <property type="evidence" value="ECO:0007669"/>
    <property type="project" value="UniProtKB-KW"/>
</dbReference>
<dbReference type="Pfam" id="PF00125">
    <property type="entry name" value="Histone"/>
    <property type="match status" value="1"/>
</dbReference>
<evidence type="ECO:0000259" key="10">
    <source>
        <dbReference type="Pfam" id="PF00125"/>
    </source>
</evidence>